<proteinExistence type="predicted"/>
<feature type="transmembrane region" description="Helical" evidence="1">
    <location>
        <begin position="29"/>
        <end position="50"/>
    </location>
</feature>
<feature type="transmembrane region" description="Helical" evidence="1">
    <location>
        <begin position="349"/>
        <end position="375"/>
    </location>
</feature>
<feature type="transmembrane region" description="Helical" evidence="1">
    <location>
        <begin position="306"/>
        <end position="326"/>
    </location>
</feature>
<reference evidence="2 3" key="1">
    <citation type="submission" date="2018-08" db="EMBL/GenBank/DDBJ databases">
        <title>A genome reference for cultivated species of the human gut microbiota.</title>
        <authorList>
            <person name="Zou Y."/>
            <person name="Xue W."/>
            <person name="Luo G."/>
        </authorList>
    </citation>
    <scope>NUCLEOTIDE SEQUENCE [LARGE SCALE GENOMIC DNA]</scope>
    <source>
        <strain evidence="2 3">AF24-29</strain>
    </source>
</reference>
<dbReference type="RefSeq" id="WP_117894422.1">
    <property type="nucleotide sequence ID" value="NZ_CABJCV010000005.1"/>
</dbReference>
<dbReference type="AlphaFoldDB" id="A0A412G3U7"/>
<gene>
    <name evidence="2" type="ORF">DWY25_05635</name>
</gene>
<feature type="transmembrane region" description="Helical" evidence="1">
    <location>
        <begin position="469"/>
        <end position="490"/>
    </location>
</feature>
<dbReference type="Proteomes" id="UP000284178">
    <property type="component" value="Unassembled WGS sequence"/>
</dbReference>
<evidence type="ECO:0000313" key="2">
    <source>
        <dbReference type="EMBL" id="RGR75259.1"/>
    </source>
</evidence>
<keyword evidence="1" id="KW-1133">Transmembrane helix</keyword>
<dbReference type="GeneID" id="83014887"/>
<keyword evidence="1" id="KW-0812">Transmembrane</keyword>
<feature type="transmembrane region" description="Helical" evidence="1">
    <location>
        <begin position="182"/>
        <end position="202"/>
    </location>
</feature>
<sequence length="530" mass="58095">MNRTFVLIRLSLKQLIWQMARTFGGRKKFSSLLVLLAAAMLIGLSGLYSWAMIESVPAALNMLIPLSMLSAAFGLILVFGFYHAQGYLFDFQDYDLLASMPLTRRQILMSKLVALVAMMLIYSAFLTLPMMALFQLRYAMPATFLLYGLIGQLFLPIVPMSVACLAAVVVRLVSSHVKHPVLIRNVLSLGMVIGLMTVMTLFQGQAGQAQDIAALIQPIQTWLAPVYWLTMAMINGNLAELLKLIALSSLVLILFLILIAPVWNALNQKARTTPAKAGGKVKLEVSSMNAALLRKELRRYFGSTSLVMNTMVGPVMVALCAVMLAAQKDLMVQIMLESGVDFRAFADPVAMLLLAACLFCEMICPITATSISLEGKHFWIMRSLPIPANRYLGAKLALNLMLNVPVSWLSILILSFVYHFAPVTTVLLLALTLLTALCSGLFGLIVNLHFPRFDYDREIVVVKQSLSTMITVFTGMGFSFLLIAGLLFWAPLEPAAMMAAVALGMTLLAAGMGFYLLRRGESLLSKLSGV</sequence>
<keyword evidence="1" id="KW-0472">Membrane</keyword>
<organism evidence="2 3">
    <name type="scientific">Holdemania filiformis</name>
    <dbReference type="NCBI Taxonomy" id="61171"/>
    <lineage>
        <taxon>Bacteria</taxon>
        <taxon>Bacillati</taxon>
        <taxon>Bacillota</taxon>
        <taxon>Erysipelotrichia</taxon>
        <taxon>Erysipelotrichales</taxon>
        <taxon>Erysipelotrichaceae</taxon>
        <taxon>Holdemania</taxon>
    </lineage>
</organism>
<accession>A0A412G3U7</accession>
<evidence type="ECO:0000256" key="1">
    <source>
        <dbReference type="SAM" id="Phobius"/>
    </source>
</evidence>
<feature type="transmembrane region" description="Helical" evidence="1">
    <location>
        <begin position="62"/>
        <end position="82"/>
    </location>
</feature>
<comment type="caution">
    <text evidence="2">The sequence shown here is derived from an EMBL/GenBank/DDBJ whole genome shotgun (WGS) entry which is preliminary data.</text>
</comment>
<feature type="transmembrane region" description="Helical" evidence="1">
    <location>
        <begin position="112"/>
        <end position="132"/>
    </location>
</feature>
<evidence type="ECO:0000313" key="3">
    <source>
        <dbReference type="Proteomes" id="UP000284178"/>
    </source>
</evidence>
<feature type="transmembrane region" description="Helical" evidence="1">
    <location>
        <begin position="396"/>
        <end position="420"/>
    </location>
</feature>
<protein>
    <submittedName>
        <fullName evidence="2">Uncharacterized protein</fullName>
    </submittedName>
</protein>
<feature type="transmembrane region" description="Helical" evidence="1">
    <location>
        <begin position="426"/>
        <end position="448"/>
    </location>
</feature>
<feature type="transmembrane region" description="Helical" evidence="1">
    <location>
        <begin position="241"/>
        <end position="266"/>
    </location>
</feature>
<name>A0A412G3U7_9FIRM</name>
<dbReference type="EMBL" id="QRUP01000005">
    <property type="protein sequence ID" value="RGR75259.1"/>
    <property type="molecule type" value="Genomic_DNA"/>
</dbReference>
<feature type="transmembrane region" description="Helical" evidence="1">
    <location>
        <begin position="144"/>
        <end position="170"/>
    </location>
</feature>
<keyword evidence="3" id="KW-1185">Reference proteome</keyword>
<feature type="transmembrane region" description="Helical" evidence="1">
    <location>
        <begin position="496"/>
        <end position="517"/>
    </location>
</feature>